<accession>A0A0P1KTU7</accession>
<dbReference type="EMBL" id="LN890530">
    <property type="protein sequence ID" value="CUS22552.1"/>
    <property type="molecule type" value="Genomic_DNA"/>
</dbReference>
<keyword evidence="5" id="KW-1185">Reference proteome</keyword>
<dbReference type="InterPro" id="IPR051052">
    <property type="entry name" value="Diverse_substrate_MTase"/>
</dbReference>
<evidence type="ECO:0000256" key="2">
    <source>
        <dbReference type="ARBA" id="ARBA00022679"/>
    </source>
</evidence>
<dbReference type="GO" id="GO:0008168">
    <property type="term" value="F:methyltransferase activity"/>
    <property type="evidence" value="ECO:0007669"/>
    <property type="project" value="UniProtKB-KW"/>
</dbReference>
<dbReference type="AlphaFoldDB" id="A0A0P1KTU7"/>
<dbReference type="CDD" id="cd02440">
    <property type="entry name" value="AdoMet_MTases"/>
    <property type="match status" value="1"/>
</dbReference>
<dbReference type="PANTHER" id="PTHR44942">
    <property type="entry name" value="METHYLTRANSF_11 DOMAIN-CONTAINING PROTEIN"/>
    <property type="match status" value="1"/>
</dbReference>
<evidence type="ECO:0000313" key="5">
    <source>
        <dbReference type="Proteomes" id="UP000236544"/>
    </source>
</evidence>
<sequence length="285" mass="32628">MAEFSSSDYDTRNYSEARPRYPVEFFELLRSYHVGRRDLLVDVGCGPGSFSLELKQTLGFGKLEGTDLSARMIERANTEISGKKVENVKFSVHAAEDLDWLSANSVDMITAAQCSHWLDFPAFQKAAHRVLRPQGTLAIWGYVDPVIIECPQADSFLEEFQYSISSLGPYWENPGRDKLRTLLRCQVIDRDSYSDIVQATYRIRSAAEAHCNVRPLVMVKKMTLLDFEHYVKSWSAYSTWKSQNPKSSDLCKEFLRRLRLKSGLDSSSTFTVAWNSVYKFAKKRI</sequence>
<name>A0A0P1KTU7_9SACH</name>
<evidence type="ECO:0000313" key="4">
    <source>
        <dbReference type="EMBL" id="CUS22552.1"/>
    </source>
</evidence>
<reference evidence="5" key="1">
    <citation type="submission" date="2015-10" db="EMBL/GenBank/DDBJ databases">
        <authorList>
            <person name="Devillers H."/>
        </authorList>
    </citation>
    <scope>NUCLEOTIDE SEQUENCE [LARGE SCALE GENOMIC DNA]</scope>
</reference>
<gene>
    <name evidence="4" type="ORF">LAQU0_S06e00650g</name>
</gene>
<dbReference type="Pfam" id="PF13649">
    <property type="entry name" value="Methyltransf_25"/>
    <property type="match status" value="1"/>
</dbReference>
<dbReference type="SUPFAM" id="SSF53335">
    <property type="entry name" value="S-adenosyl-L-methionine-dependent methyltransferases"/>
    <property type="match status" value="1"/>
</dbReference>
<keyword evidence="1" id="KW-0489">Methyltransferase</keyword>
<dbReference type="Gene3D" id="3.40.50.150">
    <property type="entry name" value="Vaccinia Virus protein VP39"/>
    <property type="match status" value="1"/>
</dbReference>
<dbReference type="InterPro" id="IPR041698">
    <property type="entry name" value="Methyltransf_25"/>
</dbReference>
<keyword evidence="2" id="KW-0808">Transferase</keyword>
<dbReference type="InterPro" id="IPR029063">
    <property type="entry name" value="SAM-dependent_MTases_sf"/>
</dbReference>
<protein>
    <submittedName>
        <fullName evidence="4">LAQU0S06e00650g1_1</fullName>
    </submittedName>
</protein>
<dbReference type="PANTHER" id="PTHR44942:SF4">
    <property type="entry name" value="METHYLTRANSFERASE TYPE 11 DOMAIN-CONTAINING PROTEIN"/>
    <property type="match status" value="1"/>
</dbReference>
<dbReference type="Proteomes" id="UP000236544">
    <property type="component" value="Unassembled WGS sequence"/>
</dbReference>
<dbReference type="OrthoDB" id="10027013at2759"/>
<evidence type="ECO:0000256" key="1">
    <source>
        <dbReference type="ARBA" id="ARBA00022603"/>
    </source>
</evidence>
<proteinExistence type="predicted"/>
<evidence type="ECO:0000259" key="3">
    <source>
        <dbReference type="Pfam" id="PF13649"/>
    </source>
</evidence>
<organism evidence="4 5">
    <name type="scientific">Lachancea quebecensis</name>
    <dbReference type="NCBI Taxonomy" id="1654605"/>
    <lineage>
        <taxon>Eukaryota</taxon>
        <taxon>Fungi</taxon>
        <taxon>Dikarya</taxon>
        <taxon>Ascomycota</taxon>
        <taxon>Saccharomycotina</taxon>
        <taxon>Saccharomycetes</taxon>
        <taxon>Saccharomycetales</taxon>
        <taxon>Saccharomycetaceae</taxon>
        <taxon>Lachancea</taxon>
    </lineage>
</organism>
<feature type="domain" description="Methyltransferase" evidence="3">
    <location>
        <begin position="41"/>
        <end position="135"/>
    </location>
</feature>
<dbReference type="GO" id="GO:0032259">
    <property type="term" value="P:methylation"/>
    <property type="evidence" value="ECO:0007669"/>
    <property type="project" value="UniProtKB-KW"/>
</dbReference>